<dbReference type="PANTHER" id="PTHR43072:SF60">
    <property type="entry name" value="L-2,4-DIAMINOBUTYRIC ACID ACETYLTRANSFERASE"/>
    <property type="match status" value="1"/>
</dbReference>
<sequence>MTLPSAKKLYAVIDGTWPAAAKQALGPWTVRMDDSGSSRVSAATAEAPFTDADIPEAEASMREAGQSPLFMIREGEETLDALLAARGYQIKDPVNMYAAPIGQIATSRPPPVTTFEVWPPLAIQTEVWAAGGINKGRIDVMDRARHPKTTLLGRLNDQPAGTVYVGMAADCAMIHALEVAKEHRRQGLAAHMTRAAAFWAQAQGAAYLTLVTTRANDAANALYTSLGMTLVGQYHYRILPE</sequence>
<dbReference type="RefSeq" id="WP_341367901.1">
    <property type="nucleotide sequence ID" value="NZ_CP150951.2"/>
</dbReference>
<protein>
    <submittedName>
        <fullName evidence="2">GNAT family N-acetyltransferase</fullName>
    </submittedName>
</protein>
<evidence type="ECO:0000313" key="3">
    <source>
        <dbReference type="Proteomes" id="UP001440612"/>
    </source>
</evidence>
<proteinExistence type="predicted"/>
<dbReference type="Pfam" id="PF00583">
    <property type="entry name" value="Acetyltransf_1"/>
    <property type="match status" value="1"/>
</dbReference>
<dbReference type="CDD" id="cd04301">
    <property type="entry name" value="NAT_SF"/>
    <property type="match status" value="1"/>
</dbReference>
<dbReference type="Proteomes" id="UP001440612">
    <property type="component" value="Chromosome"/>
</dbReference>
<dbReference type="Gene3D" id="3.40.630.30">
    <property type="match status" value="1"/>
</dbReference>
<dbReference type="PROSITE" id="PS51186">
    <property type="entry name" value="GNAT"/>
    <property type="match status" value="1"/>
</dbReference>
<gene>
    <name evidence="2" type="ORF">AABB29_03830</name>
</gene>
<dbReference type="SUPFAM" id="SSF55729">
    <property type="entry name" value="Acyl-CoA N-acyltransferases (Nat)"/>
    <property type="match status" value="1"/>
</dbReference>
<accession>A0ABZ2V732</accession>
<name>A0ABZ2V732_9RHOB</name>
<feature type="domain" description="N-acetyltransferase" evidence="1">
    <location>
        <begin position="107"/>
        <end position="241"/>
    </location>
</feature>
<dbReference type="InterPro" id="IPR016181">
    <property type="entry name" value="Acyl_CoA_acyltransferase"/>
</dbReference>
<evidence type="ECO:0000313" key="2">
    <source>
        <dbReference type="EMBL" id="WZC49791.1"/>
    </source>
</evidence>
<organism evidence="2 3">
    <name type="scientific">Yoonia phaeophyticola</name>
    <dbReference type="NCBI Taxonomy" id="3137369"/>
    <lineage>
        <taxon>Bacteria</taxon>
        <taxon>Pseudomonadati</taxon>
        <taxon>Pseudomonadota</taxon>
        <taxon>Alphaproteobacteria</taxon>
        <taxon>Rhodobacterales</taxon>
        <taxon>Paracoccaceae</taxon>
        <taxon>Yoonia</taxon>
    </lineage>
</organism>
<reference evidence="3" key="1">
    <citation type="submission" date="2024-04" db="EMBL/GenBank/DDBJ databases">
        <title>Phylogenomic analyses of a clade within the roseobacter group suggest taxonomic reassignments of species of the genera Aestuariivita, Citreicella, Loktanella, Nautella, Pelagibaca, Ruegeria, Thalassobius, Thiobacimonas and Tropicibacter, and the proposal o.</title>
        <authorList>
            <person name="Jeon C.O."/>
        </authorList>
    </citation>
    <scope>NUCLEOTIDE SEQUENCE [LARGE SCALE GENOMIC DNA]</scope>
    <source>
        <strain evidence="3">BS5-3</strain>
    </source>
</reference>
<dbReference type="EMBL" id="CP150951">
    <property type="protein sequence ID" value="WZC49791.1"/>
    <property type="molecule type" value="Genomic_DNA"/>
</dbReference>
<evidence type="ECO:0000259" key="1">
    <source>
        <dbReference type="PROSITE" id="PS51186"/>
    </source>
</evidence>
<keyword evidence="3" id="KW-1185">Reference proteome</keyword>
<dbReference type="InterPro" id="IPR000182">
    <property type="entry name" value="GNAT_dom"/>
</dbReference>
<dbReference type="PANTHER" id="PTHR43072">
    <property type="entry name" value="N-ACETYLTRANSFERASE"/>
    <property type="match status" value="1"/>
</dbReference>